<keyword evidence="6" id="KW-0686">Riboflavin biosynthesis</keyword>
<accession>A0A2A9HJ13</accession>
<proteinExistence type="predicted"/>
<dbReference type="Proteomes" id="UP000223071">
    <property type="component" value="Unassembled WGS sequence"/>
</dbReference>
<name>A0A2A9HJ13_TEPT2</name>
<comment type="pathway">
    <text evidence="3">Cofactor biosynthesis; riboflavin biosynthesis; riboflavin from 2-hydroxy-3-oxobutyl phosphate and 5-amino-6-(D-ribitylamino)uracil: step 2/2.</text>
</comment>
<dbReference type="PANTHER" id="PTHR21098">
    <property type="entry name" value="RIBOFLAVIN SYNTHASE ALPHA CHAIN"/>
    <property type="match status" value="1"/>
</dbReference>
<dbReference type="CDD" id="cd00402">
    <property type="entry name" value="Riboflavin_synthase_like"/>
    <property type="match status" value="1"/>
</dbReference>
<dbReference type="PROSITE" id="PS51177">
    <property type="entry name" value="LUMAZINE_BIND"/>
    <property type="match status" value="2"/>
</dbReference>
<keyword evidence="13" id="KW-1185">Reference proteome</keyword>
<dbReference type="EMBL" id="PDJQ01000001">
    <property type="protein sequence ID" value="PFG75181.1"/>
    <property type="molecule type" value="Genomic_DNA"/>
</dbReference>
<feature type="domain" description="Lumazine-binding" evidence="11">
    <location>
        <begin position="1"/>
        <end position="92"/>
    </location>
</feature>
<evidence type="ECO:0000313" key="13">
    <source>
        <dbReference type="Proteomes" id="UP000223071"/>
    </source>
</evidence>
<reference evidence="12 13" key="1">
    <citation type="submission" date="2017-09" db="EMBL/GenBank/DDBJ databases">
        <title>Sequencing the genomes of two abundant thermophiles in Great Basin hot springs: Thermocrinis jamiesonii and novel Chloroflexi Thermoflexus hugenholtzii.</title>
        <authorList>
            <person name="Hedlund B."/>
        </authorList>
    </citation>
    <scope>NUCLEOTIDE SEQUENCE [LARGE SCALE GENOMIC DNA]</scope>
    <source>
        <strain evidence="12 13">G233</strain>
    </source>
</reference>
<evidence type="ECO:0000256" key="6">
    <source>
        <dbReference type="ARBA" id="ARBA00022619"/>
    </source>
</evidence>
<keyword evidence="8" id="KW-0677">Repeat</keyword>
<evidence type="ECO:0000256" key="5">
    <source>
        <dbReference type="ARBA" id="ARBA00013950"/>
    </source>
</evidence>
<dbReference type="PANTHER" id="PTHR21098:SF0">
    <property type="entry name" value="RIBOFLAVIN SYNTHASE"/>
    <property type="match status" value="1"/>
</dbReference>
<comment type="caution">
    <text evidence="12">The sequence shown here is derived from an EMBL/GenBank/DDBJ whole genome shotgun (WGS) entry which is preliminary data.</text>
</comment>
<evidence type="ECO:0000313" key="12">
    <source>
        <dbReference type="EMBL" id="PFG75181.1"/>
    </source>
</evidence>
<dbReference type="PIRSF" id="PIRSF000498">
    <property type="entry name" value="Riboflavin_syn_A"/>
    <property type="match status" value="1"/>
</dbReference>
<evidence type="ECO:0000256" key="8">
    <source>
        <dbReference type="ARBA" id="ARBA00022737"/>
    </source>
</evidence>
<evidence type="ECO:0000256" key="4">
    <source>
        <dbReference type="ARBA" id="ARBA00012827"/>
    </source>
</evidence>
<dbReference type="Pfam" id="PF00677">
    <property type="entry name" value="Lum_binding"/>
    <property type="match status" value="2"/>
</dbReference>
<comment type="function">
    <text evidence="2">Catalyzes the dismutation of two molecules of 6,7-dimethyl-8-ribityllumazine, resulting in the formation of riboflavin and 5-amino-6-(D-ribitylamino)uracil.</text>
</comment>
<gene>
    <name evidence="12" type="ORF">A9A59_2447</name>
</gene>
<evidence type="ECO:0000256" key="3">
    <source>
        <dbReference type="ARBA" id="ARBA00004887"/>
    </source>
</evidence>
<dbReference type="GO" id="GO:0009231">
    <property type="term" value="P:riboflavin biosynthetic process"/>
    <property type="evidence" value="ECO:0007669"/>
    <property type="project" value="UniProtKB-KW"/>
</dbReference>
<dbReference type="NCBIfam" id="NF006767">
    <property type="entry name" value="PRK09289.1"/>
    <property type="match status" value="1"/>
</dbReference>
<keyword evidence="7" id="KW-0808">Transferase</keyword>
<dbReference type="InterPro" id="IPR026017">
    <property type="entry name" value="Lumazine-bd_dom"/>
</dbReference>
<dbReference type="FunFam" id="2.40.30.20:FF:000004">
    <property type="entry name" value="Riboflavin synthase, alpha subunit"/>
    <property type="match status" value="1"/>
</dbReference>
<evidence type="ECO:0000256" key="9">
    <source>
        <dbReference type="NCBIfam" id="TIGR00187"/>
    </source>
</evidence>
<dbReference type="Gene3D" id="2.40.30.20">
    <property type="match status" value="2"/>
</dbReference>
<dbReference type="RefSeq" id="WP_098504514.1">
    <property type="nucleotide sequence ID" value="NZ_PDJQ01000001.1"/>
</dbReference>
<dbReference type="AlphaFoldDB" id="A0A2A9HJ13"/>
<organism evidence="12 13">
    <name type="scientific">Tepidiforma thermophila (strain KCTC 52669 / CGMCC 1.13589 / G233)</name>
    <dbReference type="NCBI Taxonomy" id="2761530"/>
    <lineage>
        <taxon>Bacteria</taxon>
        <taxon>Bacillati</taxon>
        <taxon>Chloroflexota</taxon>
        <taxon>Tepidiformia</taxon>
        <taxon>Tepidiformales</taxon>
        <taxon>Tepidiformaceae</taxon>
        <taxon>Tepidiforma</taxon>
    </lineage>
</organism>
<dbReference type="InterPro" id="IPR001783">
    <property type="entry name" value="Lumazine-bd"/>
</dbReference>
<dbReference type="NCBIfam" id="TIGR00187">
    <property type="entry name" value="ribE"/>
    <property type="match status" value="1"/>
</dbReference>
<evidence type="ECO:0000256" key="7">
    <source>
        <dbReference type="ARBA" id="ARBA00022679"/>
    </source>
</evidence>
<feature type="domain" description="Lumazine-binding" evidence="11">
    <location>
        <begin position="93"/>
        <end position="189"/>
    </location>
</feature>
<feature type="repeat" description="Lumazine-binding" evidence="10">
    <location>
        <begin position="1"/>
        <end position="92"/>
    </location>
</feature>
<feature type="repeat" description="Lumazine-binding" evidence="10">
    <location>
        <begin position="93"/>
        <end position="189"/>
    </location>
</feature>
<protein>
    <recommendedName>
        <fullName evidence="5 9">Riboflavin synthase</fullName>
        <ecNumber evidence="4 9">2.5.1.9</ecNumber>
    </recommendedName>
</protein>
<evidence type="ECO:0000256" key="2">
    <source>
        <dbReference type="ARBA" id="ARBA00002803"/>
    </source>
</evidence>
<dbReference type="InterPro" id="IPR017938">
    <property type="entry name" value="Riboflavin_synthase-like_b-brl"/>
</dbReference>
<dbReference type="SUPFAM" id="SSF63380">
    <property type="entry name" value="Riboflavin synthase domain-like"/>
    <property type="match status" value="2"/>
</dbReference>
<dbReference type="GO" id="GO:0004746">
    <property type="term" value="F:riboflavin synthase activity"/>
    <property type="evidence" value="ECO:0007669"/>
    <property type="project" value="UniProtKB-UniRule"/>
</dbReference>
<evidence type="ECO:0000256" key="10">
    <source>
        <dbReference type="PROSITE-ProRule" id="PRU00524"/>
    </source>
</evidence>
<dbReference type="EC" id="2.5.1.9" evidence="4 9"/>
<sequence length="198" mass="21608">MFTGIIEEVGEVVEAGEGTLRIRAPLILQDTKLGDSIAINGVDLTVAEIAGDTFFANLMPETYRRSNLGELRPGDRVNLERSCRPTDRLSGHIVRGVVEGTGTIESFMPEGDAVIVRIRAPRELLKYMVVKGPVCIDGISLTIIAKDAESFSVSLVQYTQEHTNLVGRKPGDRVNLETDILARYVDALLEARAQEAGQ</sequence>
<dbReference type="InterPro" id="IPR023366">
    <property type="entry name" value="ATP_synth_asu-like_sf"/>
</dbReference>
<evidence type="ECO:0000256" key="1">
    <source>
        <dbReference type="ARBA" id="ARBA00000968"/>
    </source>
</evidence>
<evidence type="ECO:0000259" key="11">
    <source>
        <dbReference type="PROSITE" id="PS51177"/>
    </source>
</evidence>
<comment type="catalytic activity">
    <reaction evidence="1">
        <text>2 6,7-dimethyl-8-(1-D-ribityl)lumazine + H(+) = 5-amino-6-(D-ribitylamino)uracil + riboflavin</text>
        <dbReference type="Rhea" id="RHEA:20772"/>
        <dbReference type="ChEBI" id="CHEBI:15378"/>
        <dbReference type="ChEBI" id="CHEBI:15934"/>
        <dbReference type="ChEBI" id="CHEBI:57986"/>
        <dbReference type="ChEBI" id="CHEBI:58201"/>
        <dbReference type="EC" id="2.5.1.9"/>
    </reaction>
</comment>